<proteinExistence type="predicted"/>
<dbReference type="Proteomes" id="UP000885826">
    <property type="component" value="Unassembled WGS sequence"/>
</dbReference>
<feature type="signal peptide" evidence="1">
    <location>
        <begin position="1"/>
        <end position="20"/>
    </location>
</feature>
<dbReference type="InterPro" id="IPR002372">
    <property type="entry name" value="PQQ_rpt_dom"/>
</dbReference>
<dbReference type="PANTHER" id="PTHR42754:SF1">
    <property type="entry name" value="LIPOPROTEIN"/>
    <property type="match status" value="1"/>
</dbReference>
<dbReference type="PANTHER" id="PTHR42754">
    <property type="entry name" value="ENDOGLUCANASE"/>
    <property type="match status" value="1"/>
</dbReference>
<dbReference type="Pfam" id="PF13360">
    <property type="entry name" value="PQQ_2"/>
    <property type="match status" value="1"/>
</dbReference>
<name>A0A9C9ELY9_UNCW3</name>
<organism evidence="3 4">
    <name type="scientific">candidate division WOR-3 bacterium</name>
    <dbReference type="NCBI Taxonomy" id="2052148"/>
    <lineage>
        <taxon>Bacteria</taxon>
        <taxon>Bacteria division WOR-3</taxon>
    </lineage>
</organism>
<protein>
    <recommendedName>
        <fullName evidence="2">Pyrrolo-quinoline quinone repeat domain-containing protein</fullName>
    </recommendedName>
</protein>
<evidence type="ECO:0000313" key="3">
    <source>
        <dbReference type="EMBL" id="HEC78464.1"/>
    </source>
</evidence>
<evidence type="ECO:0000256" key="1">
    <source>
        <dbReference type="SAM" id="SignalP"/>
    </source>
</evidence>
<dbReference type="InterPro" id="IPR015943">
    <property type="entry name" value="WD40/YVTN_repeat-like_dom_sf"/>
</dbReference>
<feature type="chain" id="PRO_5039088505" description="Pyrrolo-quinoline quinone repeat domain-containing protein" evidence="1">
    <location>
        <begin position="21"/>
        <end position="456"/>
    </location>
</feature>
<dbReference type="SUPFAM" id="SSF50998">
    <property type="entry name" value="Quinoprotein alcohol dehydrogenase-like"/>
    <property type="match status" value="1"/>
</dbReference>
<dbReference type="InterPro" id="IPR011047">
    <property type="entry name" value="Quinoprotein_ADH-like_sf"/>
</dbReference>
<dbReference type="AlphaFoldDB" id="A0A9C9ELY9"/>
<evidence type="ECO:0000313" key="4">
    <source>
        <dbReference type="Proteomes" id="UP000885826"/>
    </source>
</evidence>
<accession>A0A9C9ELY9</accession>
<feature type="domain" description="Pyrrolo-quinoline quinone repeat" evidence="2">
    <location>
        <begin position="68"/>
        <end position="242"/>
    </location>
</feature>
<sequence>MKTIIYFTIILLCFMLFAFAQAPDTLWTRTYGGPANDMGYSVQELNDGGFIIAGWTQSYGAGGQDVYLVKTDASGNVQWEKTYGGQYEEMGWSVIPTIDGGYMIAGYTYSFGNGNGDMYLIRTDSLGDTLWTRTYGGDSTDLAFSLIAASDKEFVLAGQTCTWGAGYNDVYIVKVDSMGNLIWQKTYGGPARESAYSIQPTYDGGYLIAGYTTSFGSGGEDAYVIRTDSNGDSLWTHTYGHSGHDLISKAETTSDSGYVLIGYTESYGASYGDYFLVRANRNGDTLWVRNYGGELSEWGYVIKETADGNYVLVGWSDSYYPPNGSNIYFMKINQGGDTLWTKLYGGDNNDAAFDMQITSDGGYIIVGSTESYGAGGEDIYLIKTAPDTFGIKEKQRKALSSHSCATIFSGSLRLPEGEDCKVFDITGRMVMPDKIKPGIYFIEVNGQITKKVVKVR</sequence>
<dbReference type="EMBL" id="DRIG01000055">
    <property type="protein sequence ID" value="HEC78464.1"/>
    <property type="molecule type" value="Genomic_DNA"/>
</dbReference>
<gene>
    <name evidence="3" type="ORF">ENI34_04890</name>
</gene>
<comment type="caution">
    <text evidence="3">The sequence shown here is derived from an EMBL/GenBank/DDBJ whole genome shotgun (WGS) entry which is preliminary data.</text>
</comment>
<dbReference type="Gene3D" id="2.130.10.10">
    <property type="entry name" value="YVTN repeat-like/Quinoprotein amine dehydrogenase"/>
    <property type="match status" value="1"/>
</dbReference>
<reference evidence="3" key="1">
    <citation type="journal article" date="2020" name="mSystems">
        <title>Genome- and Community-Level Interaction Insights into Carbon Utilization and Element Cycling Functions of Hydrothermarchaeota in Hydrothermal Sediment.</title>
        <authorList>
            <person name="Zhou Z."/>
            <person name="Liu Y."/>
            <person name="Xu W."/>
            <person name="Pan J."/>
            <person name="Luo Z.H."/>
            <person name="Li M."/>
        </authorList>
    </citation>
    <scope>NUCLEOTIDE SEQUENCE</scope>
    <source>
        <strain evidence="3">HyVt-388</strain>
    </source>
</reference>
<evidence type="ECO:0000259" key="2">
    <source>
        <dbReference type="Pfam" id="PF13360"/>
    </source>
</evidence>
<keyword evidence="1" id="KW-0732">Signal</keyword>